<keyword evidence="4" id="KW-1185">Reference proteome</keyword>
<dbReference type="GO" id="GO:0016746">
    <property type="term" value="F:acyltransferase activity"/>
    <property type="evidence" value="ECO:0007669"/>
    <property type="project" value="UniProtKB-KW"/>
</dbReference>
<dbReference type="EMBL" id="JAHWZX010000002">
    <property type="protein sequence ID" value="MBW4329897.1"/>
    <property type="molecule type" value="Genomic_DNA"/>
</dbReference>
<feature type="transmembrane region" description="Helical" evidence="1">
    <location>
        <begin position="29"/>
        <end position="47"/>
    </location>
</feature>
<feature type="transmembrane region" description="Helical" evidence="1">
    <location>
        <begin position="336"/>
        <end position="357"/>
    </location>
</feature>
<organism evidence="3 4">
    <name type="scientific">Stakelama flava</name>
    <dbReference type="NCBI Taxonomy" id="2860338"/>
    <lineage>
        <taxon>Bacteria</taxon>
        <taxon>Pseudomonadati</taxon>
        <taxon>Pseudomonadota</taxon>
        <taxon>Alphaproteobacteria</taxon>
        <taxon>Sphingomonadales</taxon>
        <taxon>Sphingomonadaceae</taxon>
        <taxon>Stakelama</taxon>
    </lineage>
</organism>
<feature type="domain" description="Acyltransferase 3" evidence="2">
    <location>
        <begin position="26"/>
        <end position="353"/>
    </location>
</feature>
<evidence type="ECO:0000256" key="1">
    <source>
        <dbReference type="SAM" id="Phobius"/>
    </source>
</evidence>
<dbReference type="Proteomes" id="UP001197214">
    <property type="component" value="Unassembled WGS sequence"/>
</dbReference>
<gene>
    <name evidence="3" type="ORF">KY084_03285</name>
</gene>
<protein>
    <submittedName>
        <fullName evidence="3">Acyltransferase</fullName>
    </submittedName>
</protein>
<keyword evidence="3" id="KW-0808">Transferase</keyword>
<dbReference type="InterPro" id="IPR050879">
    <property type="entry name" value="Acyltransferase_3"/>
</dbReference>
<keyword evidence="1" id="KW-0472">Membrane</keyword>
<feature type="transmembrane region" description="Helical" evidence="1">
    <location>
        <begin position="59"/>
        <end position="80"/>
    </location>
</feature>
<proteinExistence type="predicted"/>
<name>A0ABS6XI82_9SPHN</name>
<keyword evidence="1" id="KW-1133">Transmembrane helix</keyword>
<feature type="transmembrane region" description="Helical" evidence="1">
    <location>
        <begin position="304"/>
        <end position="330"/>
    </location>
</feature>
<reference evidence="3 4" key="1">
    <citation type="submission" date="2021-07" db="EMBL/GenBank/DDBJ databases">
        <title>Stakelama flava sp. nov., a novel endophytic bacterium isolated from branch of Kandelia candel.</title>
        <authorList>
            <person name="Tuo L."/>
        </authorList>
    </citation>
    <scope>NUCLEOTIDE SEQUENCE [LARGE SCALE GENOMIC DNA]</scope>
    <source>
        <strain evidence="3 4">CBK3Z-3</strain>
    </source>
</reference>
<feature type="transmembrane region" description="Helical" evidence="1">
    <location>
        <begin position="101"/>
        <end position="119"/>
    </location>
</feature>
<comment type="caution">
    <text evidence="3">The sequence shown here is derived from an EMBL/GenBank/DDBJ whole genome shotgun (WGS) entry which is preliminary data.</text>
</comment>
<feature type="transmembrane region" description="Helical" evidence="1">
    <location>
        <begin position="178"/>
        <end position="195"/>
    </location>
</feature>
<feature type="transmembrane region" description="Helical" evidence="1">
    <location>
        <begin position="148"/>
        <end position="171"/>
    </location>
</feature>
<keyword evidence="3" id="KW-0012">Acyltransferase</keyword>
<dbReference type="Pfam" id="PF01757">
    <property type="entry name" value="Acyl_transf_3"/>
    <property type="match status" value="1"/>
</dbReference>
<accession>A0ABS6XI82</accession>
<keyword evidence="1" id="KW-0812">Transmembrane</keyword>
<evidence type="ECO:0000259" key="2">
    <source>
        <dbReference type="Pfam" id="PF01757"/>
    </source>
</evidence>
<sequence length="400" mass="44774">MWAPLHTGFARLIERRQNPPLRRLNSVQCLRALAVLMVVSYHLTALFPDPAGVRRTIPAPLYFGYAGVDLFFVISGFIITHVTRRDDVCVRQFVLKRLFRILPFYWMVTALLIALWVVFPEIIPVRGNDTTRFFVNSLFLLPQPERPVLGVGWTLEHELQFYALIALLLLIGAKGWSARILMAIFGTAVGLHVIADTDAIAWDWKIFSLYSFQFALGIVAYRFNALWRVNRGWPLTALAFAAFLATSIVVTPMMGFSREVDVVAQGMFGLLRVIGYGVASALLLLGVINLGIDEGQWHGRLTRVIIAIGDASFMIYLTHNLIIHALALFTRQWKNISLIAAGSPIAIIVIVALGIAVHRFLERPLLKFFGARFISLRADQFVERPGNPSIGIPVRVNGRG</sequence>
<dbReference type="PANTHER" id="PTHR23028">
    <property type="entry name" value="ACETYLTRANSFERASE"/>
    <property type="match status" value="1"/>
</dbReference>
<dbReference type="PANTHER" id="PTHR23028:SF131">
    <property type="entry name" value="BLR2367 PROTEIN"/>
    <property type="match status" value="1"/>
</dbReference>
<evidence type="ECO:0000313" key="3">
    <source>
        <dbReference type="EMBL" id="MBW4329897.1"/>
    </source>
</evidence>
<dbReference type="RefSeq" id="WP_219236996.1">
    <property type="nucleotide sequence ID" value="NZ_JAHWZX010000002.1"/>
</dbReference>
<feature type="transmembrane region" description="Helical" evidence="1">
    <location>
        <begin position="273"/>
        <end position="292"/>
    </location>
</feature>
<feature type="transmembrane region" description="Helical" evidence="1">
    <location>
        <begin position="235"/>
        <end position="253"/>
    </location>
</feature>
<feature type="transmembrane region" description="Helical" evidence="1">
    <location>
        <begin position="207"/>
        <end position="223"/>
    </location>
</feature>
<dbReference type="InterPro" id="IPR002656">
    <property type="entry name" value="Acyl_transf_3_dom"/>
</dbReference>
<evidence type="ECO:0000313" key="4">
    <source>
        <dbReference type="Proteomes" id="UP001197214"/>
    </source>
</evidence>